<protein>
    <submittedName>
        <fullName evidence="3">Uncharacterized protein</fullName>
    </submittedName>
</protein>
<sequence>MHIPSQKCMDSNPTPIGKLELLMDFSLLRSLLTIVFETSSALLITIRTVRSFRAYGAPWQSGRKNVIYLIFEEGLVYFGLISIFTVATFILKLRAPPGPFQDILNAFTLPLSGILTARFILDLKAWSSRDQDEDSEITTLRPRTSQEPESPTQLTWQDTSQRHPFLFSHMTEFGEDPEVTAKRQKRAFDAGRHDVDELEYWPDSRPQVTPRDAELLGR</sequence>
<evidence type="ECO:0000256" key="1">
    <source>
        <dbReference type="SAM" id="MobiDB-lite"/>
    </source>
</evidence>
<feature type="transmembrane region" description="Helical" evidence="2">
    <location>
        <begin position="103"/>
        <end position="121"/>
    </location>
</feature>
<dbReference type="EMBL" id="JBAHYK010000887">
    <property type="protein sequence ID" value="KAL0570703.1"/>
    <property type="molecule type" value="Genomic_DNA"/>
</dbReference>
<keyword evidence="2" id="KW-1133">Transmembrane helix</keyword>
<feature type="transmembrane region" description="Helical" evidence="2">
    <location>
        <begin position="27"/>
        <end position="46"/>
    </location>
</feature>
<reference evidence="3 4" key="1">
    <citation type="submission" date="2024-02" db="EMBL/GenBank/DDBJ databases">
        <title>A draft genome for the cacao thread blight pathogen Marasmius crinis-equi.</title>
        <authorList>
            <person name="Cohen S.P."/>
            <person name="Baruah I.K."/>
            <person name="Amoako-Attah I."/>
            <person name="Bukari Y."/>
            <person name="Meinhardt L.W."/>
            <person name="Bailey B.A."/>
        </authorList>
    </citation>
    <scope>NUCLEOTIDE SEQUENCE [LARGE SCALE GENOMIC DNA]</scope>
    <source>
        <strain evidence="3 4">GH-76</strain>
    </source>
</reference>
<feature type="transmembrane region" description="Helical" evidence="2">
    <location>
        <begin position="66"/>
        <end position="91"/>
    </location>
</feature>
<evidence type="ECO:0000256" key="2">
    <source>
        <dbReference type="SAM" id="Phobius"/>
    </source>
</evidence>
<keyword evidence="4" id="KW-1185">Reference proteome</keyword>
<comment type="caution">
    <text evidence="3">The sequence shown here is derived from an EMBL/GenBank/DDBJ whole genome shotgun (WGS) entry which is preliminary data.</text>
</comment>
<accession>A0ABR3F6I6</accession>
<feature type="region of interest" description="Disordered" evidence="1">
    <location>
        <begin position="198"/>
        <end position="218"/>
    </location>
</feature>
<feature type="region of interest" description="Disordered" evidence="1">
    <location>
        <begin position="134"/>
        <end position="156"/>
    </location>
</feature>
<feature type="compositionally biased region" description="Polar residues" evidence="1">
    <location>
        <begin position="137"/>
        <end position="156"/>
    </location>
</feature>
<proteinExistence type="predicted"/>
<dbReference type="Proteomes" id="UP001465976">
    <property type="component" value="Unassembled WGS sequence"/>
</dbReference>
<organism evidence="3 4">
    <name type="scientific">Marasmius crinis-equi</name>
    <dbReference type="NCBI Taxonomy" id="585013"/>
    <lineage>
        <taxon>Eukaryota</taxon>
        <taxon>Fungi</taxon>
        <taxon>Dikarya</taxon>
        <taxon>Basidiomycota</taxon>
        <taxon>Agaricomycotina</taxon>
        <taxon>Agaricomycetes</taxon>
        <taxon>Agaricomycetidae</taxon>
        <taxon>Agaricales</taxon>
        <taxon>Marasmiineae</taxon>
        <taxon>Marasmiaceae</taxon>
        <taxon>Marasmius</taxon>
    </lineage>
</organism>
<name>A0ABR3F6I6_9AGAR</name>
<keyword evidence="2" id="KW-0812">Transmembrane</keyword>
<evidence type="ECO:0000313" key="4">
    <source>
        <dbReference type="Proteomes" id="UP001465976"/>
    </source>
</evidence>
<gene>
    <name evidence="3" type="ORF">V5O48_011254</name>
</gene>
<keyword evidence="2" id="KW-0472">Membrane</keyword>
<evidence type="ECO:0000313" key="3">
    <source>
        <dbReference type="EMBL" id="KAL0570703.1"/>
    </source>
</evidence>